<reference evidence="4" key="1">
    <citation type="submission" date="2017-02" db="UniProtKB">
        <authorList>
            <consortium name="WormBaseParasite"/>
        </authorList>
    </citation>
    <scope>IDENTIFICATION</scope>
</reference>
<dbReference type="InterPro" id="IPR050302">
    <property type="entry name" value="Rab_GAP_TBC_domain"/>
</dbReference>
<dbReference type="PANTHER" id="PTHR47219">
    <property type="entry name" value="RAB GTPASE-ACTIVATING PROTEIN 1-LIKE"/>
    <property type="match status" value="1"/>
</dbReference>
<evidence type="ECO:0000313" key="4">
    <source>
        <dbReference type="WBParaSite" id="HDID_0000783001-mRNA-1"/>
    </source>
</evidence>
<feature type="region of interest" description="Disordered" evidence="1">
    <location>
        <begin position="157"/>
        <end position="184"/>
    </location>
</feature>
<dbReference type="AlphaFoldDB" id="A0A0R3SRL9"/>
<accession>A0A0R3SRL9</accession>
<dbReference type="PANTHER" id="PTHR47219:SF4">
    <property type="entry name" value="TBC1 DOMAIN FAMILY MEMBER 10A"/>
    <property type="match status" value="1"/>
</dbReference>
<dbReference type="GO" id="GO:0031267">
    <property type="term" value="F:small GTPase binding"/>
    <property type="evidence" value="ECO:0007669"/>
    <property type="project" value="TreeGrafter"/>
</dbReference>
<gene>
    <name evidence="2" type="ORF">HDID_LOCUS7828</name>
</gene>
<sequence length="184" mass="20769">MDDNFDNIDIMNRVPILAESEDMESFGTDFDDADDDVDIESSPPVFVDRYGFSGGQQYTDPSNFREYLPPIDVLRSREMKWLDMCRNWDYWSTAGIKKLRERCRKGIPDSMRGEAWQRLVGSATTKFQQTKAFVAEPPNEQPSPGISPLRKLFGSSARLSGSRSLPTVVTNSPSTGRSRVLESS</sequence>
<evidence type="ECO:0000313" key="2">
    <source>
        <dbReference type="EMBL" id="VDL60146.1"/>
    </source>
</evidence>
<dbReference type="FunFam" id="1.10.10.750:FF:000001">
    <property type="entry name" value="TBC1 domain family member 10A"/>
    <property type="match status" value="1"/>
</dbReference>
<dbReference type="OrthoDB" id="159449at2759"/>
<proteinExistence type="predicted"/>
<name>A0A0R3SRL9_HYMDI</name>
<dbReference type="WBParaSite" id="HDID_0000783001-mRNA-1">
    <property type="protein sequence ID" value="HDID_0000783001-mRNA-1"/>
    <property type="gene ID" value="HDID_0000783001"/>
</dbReference>
<dbReference type="Gene3D" id="1.10.10.750">
    <property type="entry name" value="Ypt/Rab-GAP domain of gyp1p, domain 1"/>
    <property type="match status" value="1"/>
</dbReference>
<reference evidence="2 3" key="2">
    <citation type="submission" date="2018-11" db="EMBL/GenBank/DDBJ databases">
        <authorList>
            <consortium name="Pathogen Informatics"/>
        </authorList>
    </citation>
    <scope>NUCLEOTIDE SEQUENCE [LARGE SCALE GENOMIC DNA]</scope>
</reference>
<dbReference type="SUPFAM" id="SSF47923">
    <property type="entry name" value="Ypt/Rab-GAP domain of gyp1p"/>
    <property type="match status" value="1"/>
</dbReference>
<evidence type="ECO:0000313" key="3">
    <source>
        <dbReference type="Proteomes" id="UP000274504"/>
    </source>
</evidence>
<dbReference type="InterPro" id="IPR035969">
    <property type="entry name" value="Rab-GAP_TBC_sf"/>
</dbReference>
<protein>
    <submittedName>
        <fullName evidence="4">Rab-GAP TBC domain-containing protein</fullName>
    </submittedName>
</protein>
<feature type="compositionally biased region" description="Polar residues" evidence="1">
    <location>
        <begin position="167"/>
        <end position="184"/>
    </location>
</feature>
<dbReference type="GO" id="GO:0005096">
    <property type="term" value="F:GTPase activator activity"/>
    <property type="evidence" value="ECO:0007669"/>
    <property type="project" value="TreeGrafter"/>
</dbReference>
<evidence type="ECO:0000256" key="1">
    <source>
        <dbReference type="SAM" id="MobiDB-lite"/>
    </source>
</evidence>
<dbReference type="STRING" id="6216.A0A0R3SRL9"/>
<dbReference type="EMBL" id="UYSG01010985">
    <property type="protein sequence ID" value="VDL60146.1"/>
    <property type="molecule type" value="Genomic_DNA"/>
</dbReference>
<dbReference type="Proteomes" id="UP000274504">
    <property type="component" value="Unassembled WGS sequence"/>
</dbReference>
<organism evidence="4">
    <name type="scientific">Hymenolepis diminuta</name>
    <name type="common">Rat tapeworm</name>
    <dbReference type="NCBI Taxonomy" id="6216"/>
    <lineage>
        <taxon>Eukaryota</taxon>
        <taxon>Metazoa</taxon>
        <taxon>Spiralia</taxon>
        <taxon>Lophotrochozoa</taxon>
        <taxon>Platyhelminthes</taxon>
        <taxon>Cestoda</taxon>
        <taxon>Eucestoda</taxon>
        <taxon>Cyclophyllidea</taxon>
        <taxon>Hymenolepididae</taxon>
        <taxon>Hymenolepis</taxon>
    </lineage>
</organism>